<dbReference type="PhylomeDB" id="B3RN87"/>
<keyword evidence="8" id="KW-0378">Hydrolase</keyword>
<reference evidence="14 15" key="1">
    <citation type="journal article" date="2008" name="Nature">
        <title>The Trichoplax genome and the nature of placozoans.</title>
        <authorList>
            <person name="Srivastava M."/>
            <person name="Begovic E."/>
            <person name="Chapman J."/>
            <person name="Putnam N.H."/>
            <person name="Hellsten U."/>
            <person name="Kawashima T."/>
            <person name="Kuo A."/>
            <person name="Mitros T."/>
            <person name="Salamov A."/>
            <person name="Carpenter M.L."/>
            <person name="Signorovitch A.Y."/>
            <person name="Moreno M.A."/>
            <person name="Kamm K."/>
            <person name="Grimwood J."/>
            <person name="Schmutz J."/>
            <person name="Shapiro H."/>
            <person name="Grigoriev I.V."/>
            <person name="Buss L.W."/>
            <person name="Schierwater B."/>
            <person name="Dellaporta S.L."/>
            <person name="Rokhsar D.S."/>
        </authorList>
    </citation>
    <scope>NUCLEOTIDE SEQUENCE [LARGE SCALE GENOMIC DNA]</scope>
    <source>
        <strain evidence="14 15">Grell-BS-1999</strain>
    </source>
</reference>
<dbReference type="FunFam" id="3.60.21.10:FF:000035">
    <property type="entry name" value="Lariat debranching enzyme"/>
    <property type="match status" value="1"/>
</dbReference>
<evidence type="ECO:0000256" key="5">
    <source>
        <dbReference type="ARBA" id="ARBA00006045"/>
    </source>
</evidence>
<dbReference type="CDD" id="cd00844">
    <property type="entry name" value="MPP_Dbr1_N"/>
    <property type="match status" value="1"/>
</dbReference>
<dbReference type="OrthoDB" id="407609at2759"/>
<evidence type="ECO:0000256" key="3">
    <source>
        <dbReference type="ARBA" id="ARBA00001954"/>
    </source>
</evidence>
<dbReference type="InterPro" id="IPR004843">
    <property type="entry name" value="Calcineurin-like_PHP"/>
</dbReference>
<dbReference type="FunCoup" id="B3RN87">
    <property type="interactions" value="1204"/>
</dbReference>
<dbReference type="Gene3D" id="3.60.21.10">
    <property type="match status" value="1"/>
</dbReference>
<name>B3RN87_TRIAD</name>
<dbReference type="InParanoid" id="B3RN87"/>
<keyword evidence="10" id="KW-0408">Iron</keyword>
<keyword evidence="12" id="KW-0539">Nucleus</keyword>
<dbReference type="OMA" id="TDYGDWK"/>
<dbReference type="eggNOG" id="KOG2863">
    <property type="taxonomic scope" value="Eukaryota"/>
</dbReference>
<keyword evidence="15" id="KW-1185">Reference proteome</keyword>
<comment type="cofactor">
    <cofactor evidence="3">
        <name>Fe(2+)</name>
        <dbReference type="ChEBI" id="CHEBI:29033"/>
    </cofactor>
</comment>
<dbReference type="KEGG" id="tad:TRIADDRAFT_21006"/>
<dbReference type="HOGENOM" id="CLU_005893_2_1_1"/>
<dbReference type="SMART" id="SM01124">
    <property type="entry name" value="DBR1"/>
    <property type="match status" value="1"/>
</dbReference>
<sequence>MANVYYFGTAYHINIDLSYLLHVLQIAIEGCCHGELDNIYATLRHMESTKGIKIDLLICCGDFQAVRNQADLHSMAVPTKYRKMQSFHKYYSGEKVAPILTVFIGGNHESSSYLWELPYGGWVCPNVYYLGYAGMVSYKGLRIGGISGIYKKHHYHLEHFEIPPLHNESCRSIYHTRKIDVDKLKKIKKPIDIFFSHDWPLGIYNYGDKRDLIRRKPFFKDEIDRNALGSPCGFELLRQLQPSYWFAGHLHVKFAAIVPHENREKQPKYTKFLALDKCLPNRDFLQILEFAEKDPEIMNLSYDLEWLKILNSTHPVGCVDNLCALNVIVVL</sequence>
<evidence type="ECO:0000256" key="1">
    <source>
        <dbReference type="ARBA" id="ARBA00001936"/>
    </source>
</evidence>
<gene>
    <name evidence="14" type="ORF">TRIADDRAFT_21006</name>
</gene>
<dbReference type="PANTHER" id="PTHR12849:SF0">
    <property type="entry name" value="LARIAT DEBRANCHING ENZYME"/>
    <property type="match status" value="1"/>
</dbReference>
<evidence type="ECO:0000313" key="14">
    <source>
        <dbReference type="EMBL" id="EDV27410.1"/>
    </source>
</evidence>
<dbReference type="GO" id="GO:0008419">
    <property type="term" value="F:RNA lariat debranching enzyme activity"/>
    <property type="evidence" value="ECO:0000318"/>
    <property type="project" value="GO_Central"/>
</dbReference>
<comment type="subcellular location">
    <subcellularLocation>
        <location evidence="4">Nucleus</location>
    </subcellularLocation>
</comment>
<evidence type="ECO:0000259" key="13">
    <source>
        <dbReference type="SMART" id="SM01124"/>
    </source>
</evidence>
<dbReference type="CTD" id="6751028"/>
<dbReference type="PANTHER" id="PTHR12849">
    <property type="entry name" value="RNA LARIAT DEBRANCHING ENZYME"/>
    <property type="match status" value="1"/>
</dbReference>
<dbReference type="GeneID" id="6751028"/>
<keyword evidence="7" id="KW-0479">Metal-binding</keyword>
<comment type="similarity">
    <text evidence="5">Belongs to the lariat debranching enzyme family.</text>
</comment>
<dbReference type="InterPro" id="IPR029052">
    <property type="entry name" value="Metallo-depent_PP-like"/>
</dbReference>
<keyword evidence="6" id="KW-0507">mRNA processing</keyword>
<dbReference type="SUPFAM" id="SSF56300">
    <property type="entry name" value="Metallo-dependent phosphatases"/>
    <property type="match status" value="1"/>
</dbReference>
<evidence type="ECO:0000256" key="9">
    <source>
        <dbReference type="ARBA" id="ARBA00022833"/>
    </source>
</evidence>
<accession>B3RN87</accession>
<protein>
    <recommendedName>
        <fullName evidence="13">Lariat debranching enzyme C-terminal domain-containing protein</fullName>
    </recommendedName>
</protein>
<dbReference type="RefSeq" id="XP_002109244.1">
    <property type="nucleotide sequence ID" value="XM_002109208.1"/>
</dbReference>
<dbReference type="GO" id="GO:0000398">
    <property type="term" value="P:mRNA splicing, via spliceosome"/>
    <property type="evidence" value="ECO:0000318"/>
    <property type="project" value="GO_Central"/>
</dbReference>
<dbReference type="GO" id="GO:0005634">
    <property type="term" value="C:nucleus"/>
    <property type="evidence" value="ECO:0000318"/>
    <property type="project" value="GO_Central"/>
</dbReference>
<dbReference type="Pfam" id="PF05011">
    <property type="entry name" value="DBR1"/>
    <property type="match status" value="1"/>
</dbReference>
<evidence type="ECO:0000256" key="7">
    <source>
        <dbReference type="ARBA" id="ARBA00022723"/>
    </source>
</evidence>
<organism evidence="14 15">
    <name type="scientific">Trichoplax adhaerens</name>
    <name type="common">Trichoplax reptans</name>
    <dbReference type="NCBI Taxonomy" id="10228"/>
    <lineage>
        <taxon>Eukaryota</taxon>
        <taxon>Metazoa</taxon>
        <taxon>Placozoa</taxon>
        <taxon>Uniplacotomia</taxon>
        <taxon>Trichoplacea</taxon>
        <taxon>Trichoplacidae</taxon>
        <taxon>Trichoplax</taxon>
    </lineage>
</organism>
<dbReference type="EMBL" id="DS985242">
    <property type="protein sequence ID" value="EDV27410.1"/>
    <property type="molecule type" value="Genomic_DNA"/>
</dbReference>
<evidence type="ECO:0000256" key="11">
    <source>
        <dbReference type="ARBA" id="ARBA00023211"/>
    </source>
</evidence>
<evidence type="ECO:0000256" key="10">
    <source>
        <dbReference type="ARBA" id="ARBA00023004"/>
    </source>
</evidence>
<dbReference type="STRING" id="10228.B3RN87"/>
<comment type="cofactor">
    <cofactor evidence="2">
        <name>Zn(2+)</name>
        <dbReference type="ChEBI" id="CHEBI:29105"/>
    </cofactor>
</comment>
<proteinExistence type="inferred from homology"/>
<evidence type="ECO:0000256" key="4">
    <source>
        <dbReference type="ARBA" id="ARBA00004123"/>
    </source>
</evidence>
<dbReference type="InterPro" id="IPR041816">
    <property type="entry name" value="Dbr1_N"/>
</dbReference>
<comment type="cofactor">
    <cofactor evidence="1">
        <name>Mn(2+)</name>
        <dbReference type="ChEBI" id="CHEBI:29035"/>
    </cofactor>
</comment>
<keyword evidence="9" id="KW-0862">Zinc</keyword>
<keyword evidence="11" id="KW-0464">Manganese</keyword>
<dbReference type="GO" id="GO:0046872">
    <property type="term" value="F:metal ion binding"/>
    <property type="evidence" value="ECO:0007669"/>
    <property type="project" value="UniProtKB-KW"/>
</dbReference>
<dbReference type="Proteomes" id="UP000009022">
    <property type="component" value="Unassembled WGS sequence"/>
</dbReference>
<feature type="domain" description="Lariat debranching enzyme C-terminal" evidence="13">
    <location>
        <begin position="258"/>
        <end position="331"/>
    </location>
</feature>
<dbReference type="InterPro" id="IPR007708">
    <property type="entry name" value="DBR1_C"/>
</dbReference>
<evidence type="ECO:0000256" key="6">
    <source>
        <dbReference type="ARBA" id="ARBA00022664"/>
    </source>
</evidence>
<dbReference type="Pfam" id="PF00149">
    <property type="entry name" value="Metallophos"/>
    <property type="match status" value="1"/>
</dbReference>
<evidence type="ECO:0000313" key="15">
    <source>
        <dbReference type="Proteomes" id="UP000009022"/>
    </source>
</evidence>
<evidence type="ECO:0000256" key="8">
    <source>
        <dbReference type="ARBA" id="ARBA00022801"/>
    </source>
</evidence>
<evidence type="ECO:0000256" key="12">
    <source>
        <dbReference type="ARBA" id="ARBA00023242"/>
    </source>
</evidence>
<evidence type="ECO:0000256" key="2">
    <source>
        <dbReference type="ARBA" id="ARBA00001947"/>
    </source>
</evidence>
<dbReference type="AlphaFoldDB" id="B3RN87"/>